<dbReference type="InterPro" id="IPR005883">
    <property type="entry name" value="PilM"/>
</dbReference>
<dbReference type="Gene3D" id="3.30.1490.300">
    <property type="match status" value="1"/>
</dbReference>
<evidence type="ECO:0000313" key="1">
    <source>
        <dbReference type="EMBL" id="TYS66149.1"/>
    </source>
</evidence>
<comment type="caution">
    <text evidence="1">The sequence shown here is derived from an EMBL/GenBank/DDBJ whole genome shotgun (WGS) entry which is preliminary data.</text>
</comment>
<dbReference type="Pfam" id="PF11104">
    <property type="entry name" value="PilM_2"/>
    <property type="match status" value="1"/>
</dbReference>
<gene>
    <name evidence="1" type="ORF">FZD47_01280</name>
</gene>
<proteinExistence type="predicted"/>
<accession>A0A5D4ST59</accession>
<dbReference type="SUPFAM" id="SSF53067">
    <property type="entry name" value="Actin-like ATPase domain"/>
    <property type="match status" value="1"/>
</dbReference>
<dbReference type="PANTHER" id="PTHR32432:SF3">
    <property type="entry name" value="ETHANOLAMINE UTILIZATION PROTEIN EUTJ"/>
    <property type="match status" value="1"/>
</dbReference>
<name>A0A5D4ST59_9BACI</name>
<evidence type="ECO:0000313" key="2">
    <source>
        <dbReference type="Proteomes" id="UP000323732"/>
    </source>
</evidence>
<dbReference type="RefSeq" id="WP_148948983.1">
    <property type="nucleotide sequence ID" value="NZ_VTES01000001.1"/>
</dbReference>
<sequence length="323" mass="37265">MAPLFSFGKNRIINITIKDHVIRMAELKSSNEPEPLRCEERFLPNGIIREGRIQDFETLSSILEECVSDWKIKKRNISFLVPDPFIIIRKLDIPEDVTSEEIKGYLYMELGTSIHLPFEDPVFDFAPLQEESEKRQILLFAAPEEVVNEYVSLFEEAGLRPSAADISCLALYRLYYEYDLPAPDEHLMMVQFDAQQVNVSIFEGHEPVFMRHLMIDADHDKWEAEPGSGLVYKGNKSEILLPLEDIYKELDRVMNFYRYSLNQGNKQITKILADGDHPWMEDIRSSLAERFDAPLAVLGGEHNTEQRIKPQFNLNVGLGLKEV</sequence>
<protein>
    <submittedName>
        <fullName evidence="1">Pilus assembly protein PilM</fullName>
    </submittedName>
</protein>
<dbReference type="InterPro" id="IPR043129">
    <property type="entry name" value="ATPase_NBD"/>
</dbReference>
<dbReference type="Proteomes" id="UP000323732">
    <property type="component" value="Unassembled WGS sequence"/>
</dbReference>
<organism evidence="1 2">
    <name type="scientific">Bacillus infantis</name>
    <dbReference type="NCBI Taxonomy" id="324767"/>
    <lineage>
        <taxon>Bacteria</taxon>
        <taxon>Bacillati</taxon>
        <taxon>Bacillota</taxon>
        <taxon>Bacilli</taxon>
        <taxon>Bacillales</taxon>
        <taxon>Bacillaceae</taxon>
        <taxon>Bacillus</taxon>
    </lineage>
</organism>
<dbReference type="PANTHER" id="PTHR32432">
    <property type="entry name" value="CELL DIVISION PROTEIN FTSA-RELATED"/>
    <property type="match status" value="1"/>
</dbReference>
<dbReference type="InterPro" id="IPR050696">
    <property type="entry name" value="FtsA/MreB"/>
</dbReference>
<dbReference type="EMBL" id="VTES01000001">
    <property type="protein sequence ID" value="TYS66149.1"/>
    <property type="molecule type" value="Genomic_DNA"/>
</dbReference>
<dbReference type="Gene3D" id="3.30.420.40">
    <property type="match status" value="2"/>
</dbReference>
<reference evidence="1 2" key="1">
    <citation type="submission" date="2019-08" db="EMBL/GenBank/DDBJ databases">
        <title>Bacillus genomes from the desert of Cuatro Cienegas, Coahuila.</title>
        <authorList>
            <person name="Olmedo-Alvarez G."/>
        </authorList>
    </citation>
    <scope>NUCLEOTIDE SEQUENCE [LARGE SCALE GENOMIC DNA]</scope>
    <source>
        <strain evidence="1 2">CH37_1T</strain>
    </source>
</reference>
<dbReference type="AlphaFoldDB" id="A0A5D4ST59"/>